<organism evidence="9 10">
    <name type="scientific">Trypanosoma brucei gambiense (strain MHOM/CI/86/DAL972)</name>
    <dbReference type="NCBI Taxonomy" id="679716"/>
    <lineage>
        <taxon>Eukaryota</taxon>
        <taxon>Discoba</taxon>
        <taxon>Euglenozoa</taxon>
        <taxon>Kinetoplastea</taxon>
        <taxon>Metakinetoplastina</taxon>
        <taxon>Trypanosomatida</taxon>
        <taxon>Trypanosomatidae</taxon>
        <taxon>Trypanosoma</taxon>
    </lineage>
</organism>
<dbReference type="PANTHER" id="PTHR12953">
    <property type="entry name" value="MEMBRANE PROTEIN CH1 RELATED"/>
    <property type="match status" value="1"/>
</dbReference>
<dbReference type="KEGG" id="tbg:TbgDal_VI1430"/>
<reference evidence="10" key="1">
    <citation type="journal article" date="2010" name="PLoS Negl. Trop. Dis.">
        <title>The genome sequence of Trypanosoma brucei gambiense, causative agent of chronic human african trypanosomiasis.</title>
        <authorList>
            <person name="Jackson A.P."/>
            <person name="Sanders M."/>
            <person name="Berry A."/>
            <person name="McQuillan J."/>
            <person name="Aslett M.A."/>
            <person name="Quail M.A."/>
            <person name="Chukualim B."/>
            <person name="Capewell P."/>
            <person name="MacLeod A."/>
            <person name="Melville S.E."/>
            <person name="Gibson W."/>
            <person name="Barry J.D."/>
            <person name="Berriman M."/>
            <person name="Hertz-Fowler C."/>
        </authorList>
    </citation>
    <scope>NUCLEOTIDE SEQUENCE [LARGE SCALE GENOMIC DNA]</scope>
    <source>
        <strain evidence="10">MHOM/CI/86/DAL972</strain>
    </source>
</reference>
<feature type="coiled-coil region" evidence="5">
    <location>
        <begin position="368"/>
        <end position="437"/>
    </location>
</feature>
<comment type="subcellular location">
    <subcellularLocation>
        <location evidence="1">Endomembrane system</location>
    </subcellularLocation>
</comment>
<dbReference type="PANTHER" id="PTHR12953:SF0">
    <property type="entry name" value="SUN DOMAIN-CONTAINING OSSIFICATION FACTOR"/>
    <property type="match status" value="1"/>
</dbReference>
<dbReference type="InterPro" id="IPR045120">
    <property type="entry name" value="Suco/Slp1-like"/>
</dbReference>
<accession>C9ZQI5</accession>
<feature type="compositionally biased region" description="Basic and acidic residues" evidence="6">
    <location>
        <begin position="200"/>
        <end position="209"/>
    </location>
</feature>
<keyword evidence="3 7" id="KW-1133">Transmembrane helix</keyword>
<evidence type="ECO:0000256" key="1">
    <source>
        <dbReference type="ARBA" id="ARBA00004308"/>
    </source>
</evidence>
<dbReference type="AlphaFoldDB" id="C9ZQI5"/>
<dbReference type="Pfam" id="PF07738">
    <property type="entry name" value="Sad1_UNC"/>
    <property type="match status" value="1"/>
</dbReference>
<name>C9ZQI5_TRYB9</name>
<dbReference type="OrthoDB" id="266334at2759"/>
<keyword evidence="4 7" id="KW-0472">Membrane</keyword>
<dbReference type="Gene3D" id="2.60.120.260">
    <property type="entry name" value="Galactose-binding domain-like"/>
    <property type="match status" value="1"/>
</dbReference>
<dbReference type="GO" id="GO:0034975">
    <property type="term" value="P:protein folding in endoplasmic reticulum"/>
    <property type="evidence" value="ECO:0007669"/>
    <property type="project" value="TreeGrafter"/>
</dbReference>
<keyword evidence="5" id="KW-0175">Coiled coil</keyword>
<dbReference type="Proteomes" id="UP000002316">
    <property type="component" value="Chromosome 6"/>
</dbReference>
<evidence type="ECO:0000259" key="8">
    <source>
        <dbReference type="PROSITE" id="PS51469"/>
    </source>
</evidence>
<dbReference type="VEuPathDB" id="TriTrypDB:Tbg972.6.1430"/>
<dbReference type="InterPro" id="IPR012919">
    <property type="entry name" value="SUN_dom"/>
</dbReference>
<evidence type="ECO:0000256" key="7">
    <source>
        <dbReference type="SAM" id="Phobius"/>
    </source>
</evidence>
<dbReference type="GO" id="GO:0016020">
    <property type="term" value="C:membrane"/>
    <property type="evidence" value="ECO:0007669"/>
    <property type="project" value="InterPro"/>
</dbReference>
<feature type="region of interest" description="Disordered" evidence="6">
    <location>
        <begin position="196"/>
        <end position="215"/>
    </location>
</feature>
<dbReference type="GO" id="GO:0005737">
    <property type="term" value="C:cytoplasm"/>
    <property type="evidence" value="ECO:0007669"/>
    <property type="project" value="TreeGrafter"/>
</dbReference>
<evidence type="ECO:0000313" key="10">
    <source>
        <dbReference type="Proteomes" id="UP000002316"/>
    </source>
</evidence>
<feature type="domain" description="SUN" evidence="8">
    <location>
        <begin position="19"/>
        <end position="184"/>
    </location>
</feature>
<feature type="transmembrane region" description="Helical" evidence="7">
    <location>
        <begin position="456"/>
        <end position="480"/>
    </location>
</feature>
<dbReference type="InterPro" id="IPR008979">
    <property type="entry name" value="Galactose-bd-like_sf"/>
</dbReference>
<protein>
    <recommendedName>
        <fullName evidence="8">SUN domain-containing protein</fullName>
    </recommendedName>
</protein>
<evidence type="ECO:0000256" key="4">
    <source>
        <dbReference type="ARBA" id="ARBA00023136"/>
    </source>
</evidence>
<gene>
    <name evidence="9" type="ORF">TbgDal_VI1430</name>
</gene>
<keyword evidence="2 7" id="KW-0812">Transmembrane</keyword>
<dbReference type="GO" id="GO:0012505">
    <property type="term" value="C:endomembrane system"/>
    <property type="evidence" value="ECO:0007669"/>
    <property type="project" value="UniProtKB-SubCell"/>
</dbReference>
<dbReference type="EMBL" id="FN554969">
    <property type="protein sequence ID" value="CBH11665.1"/>
    <property type="molecule type" value="Genomic_DNA"/>
</dbReference>
<evidence type="ECO:0000256" key="2">
    <source>
        <dbReference type="ARBA" id="ARBA00022692"/>
    </source>
</evidence>
<evidence type="ECO:0000256" key="6">
    <source>
        <dbReference type="SAM" id="MobiDB-lite"/>
    </source>
</evidence>
<sequence length="492" mass="55493">MKRYYLPAAAFVVVVAAAYASTFFKPSEPGWRDEKPHERSKGFTTNYASAYLGATLTDFSPECLDASSVLNEDNEKYMLCPCNTQRKYFTVQLIRGIEVRIMTLVSQEHFSSRVKNFTVLGSSRYPTNEWRVLGHFKADPWRGTQHFDVANQQPVRFLRFLWATSYGEHSWCALTTFKVFGVDVLETLTEDYTVSVEEQQQQHEQEQEHSIPPTPLTEPLIIVSPPQDDKHTAIGIDYGTSGAGVTAAVISTVEDHHETNSRSPGGGLLKHSNYEGNLCVDLNGCKDDGSKTKKCNGTTFNSMYLDTIAQRYCSTVLPPENASRTCLPHERNLYVIHLLSFCVSRVALSNKITALSKPHTSSSVLLMLAQMSKQIKTLQQEVVDLNSRHKDMELKAAQREITLQWLGMQVKDFKRSNNENRDKLQDVMKQIEVLKSKLSLQLHLGQNCEDDSLVRVMVVGSLTLSLFSSVLSCITVRTFYRSRRRTSATHLG</sequence>
<evidence type="ECO:0000313" key="9">
    <source>
        <dbReference type="EMBL" id="CBH11665.1"/>
    </source>
</evidence>
<dbReference type="SUPFAM" id="SSF49785">
    <property type="entry name" value="Galactose-binding domain-like"/>
    <property type="match status" value="1"/>
</dbReference>
<evidence type="ECO:0000256" key="5">
    <source>
        <dbReference type="SAM" id="Coils"/>
    </source>
</evidence>
<dbReference type="PROSITE" id="PS51469">
    <property type="entry name" value="SUN"/>
    <property type="match status" value="1"/>
</dbReference>
<dbReference type="GeneID" id="23861776"/>
<evidence type="ECO:0000256" key="3">
    <source>
        <dbReference type="ARBA" id="ARBA00022989"/>
    </source>
</evidence>
<proteinExistence type="predicted"/>
<dbReference type="RefSeq" id="XP_011773950.1">
    <property type="nucleotide sequence ID" value="XM_011775648.1"/>
</dbReference>